<dbReference type="FunFam" id="3.40.50.1370:FF:000008">
    <property type="entry name" value="Ornithine carbamoyltransferase"/>
    <property type="match status" value="1"/>
</dbReference>
<dbReference type="InterPro" id="IPR006130">
    <property type="entry name" value="Asp/Orn_carbamoylTrfase"/>
</dbReference>
<evidence type="ECO:0000256" key="9">
    <source>
        <dbReference type="ARBA" id="ARBA00048772"/>
    </source>
</evidence>
<feature type="binding site" evidence="10">
    <location>
        <position position="307"/>
    </location>
    <ligand>
        <name>carbamoyl phosphate</name>
        <dbReference type="ChEBI" id="CHEBI:58228"/>
    </ligand>
</feature>
<feature type="binding site" evidence="10">
    <location>
        <position position="92"/>
    </location>
    <ligand>
        <name>carbamoyl phosphate</name>
        <dbReference type="ChEBI" id="CHEBI:58228"/>
    </ligand>
</feature>
<dbReference type="EMBL" id="RCVZ01000004">
    <property type="protein sequence ID" value="RLQ96081.1"/>
    <property type="molecule type" value="Genomic_DNA"/>
</dbReference>
<dbReference type="InterPro" id="IPR006131">
    <property type="entry name" value="Asp_carbamoyltransf_Asp/Orn-bd"/>
</dbReference>
<evidence type="ECO:0000256" key="7">
    <source>
        <dbReference type="ARBA" id="ARBA00022490"/>
    </source>
</evidence>
<feature type="domain" description="Aspartate/ornithine carbamoyltransferase Asp/Orn-binding" evidence="11">
    <location>
        <begin position="162"/>
        <end position="316"/>
    </location>
</feature>
<comment type="caution">
    <text evidence="13">The sequence shown here is derived from an EMBL/GenBank/DDBJ whole genome shotgun (WGS) entry which is preliminary data.</text>
</comment>
<dbReference type="InterPro" id="IPR036901">
    <property type="entry name" value="Asp/Orn_carbamoylTrfase_sf"/>
</dbReference>
<dbReference type="GO" id="GO:0005737">
    <property type="term" value="C:cytoplasm"/>
    <property type="evidence" value="ECO:0007669"/>
    <property type="project" value="UniProtKB-SubCell"/>
</dbReference>
<evidence type="ECO:0000259" key="12">
    <source>
        <dbReference type="Pfam" id="PF02729"/>
    </source>
</evidence>
<evidence type="ECO:0000256" key="2">
    <source>
        <dbReference type="ARBA" id="ARBA00004496"/>
    </source>
</evidence>
<feature type="binding site" evidence="10">
    <location>
        <position position="116"/>
    </location>
    <ligand>
        <name>carbamoyl phosphate</name>
        <dbReference type="ChEBI" id="CHEBI:58228"/>
    </ligand>
</feature>
<keyword evidence="8 10" id="KW-0808">Transferase</keyword>
<dbReference type="InterPro" id="IPR024904">
    <property type="entry name" value="OTCase_ArgI"/>
</dbReference>
<feature type="binding site" evidence="10">
    <location>
        <begin position="65"/>
        <end position="68"/>
    </location>
    <ligand>
        <name>carbamoyl phosphate</name>
        <dbReference type="ChEBI" id="CHEBI:58228"/>
    </ligand>
</feature>
<organism evidence="13 14">
    <name type="scientific">Falsibacillus albus</name>
    <dbReference type="NCBI Taxonomy" id="2478915"/>
    <lineage>
        <taxon>Bacteria</taxon>
        <taxon>Bacillati</taxon>
        <taxon>Bacillota</taxon>
        <taxon>Bacilli</taxon>
        <taxon>Bacillales</taxon>
        <taxon>Bacillaceae</taxon>
        <taxon>Falsibacillus</taxon>
    </lineage>
</organism>
<evidence type="ECO:0000256" key="3">
    <source>
        <dbReference type="ARBA" id="ARBA00004975"/>
    </source>
</evidence>
<feature type="binding site" evidence="10">
    <location>
        <position position="239"/>
    </location>
    <ligand>
        <name>L-ornithine</name>
        <dbReference type="ChEBI" id="CHEBI:46911"/>
    </ligand>
</feature>
<dbReference type="RefSeq" id="WP_121679933.1">
    <property type="nucleotide sequence ID" value="NZ_RCVZ01000004.1"/>
</dbReference>
<feature type="binding site" evidence="10">
    <location>
        <begin position="279"/>
        <end position="280"/>
    </location>
    <ligand>
        <name>carbamoyl phosphate</name>
        <dbReference type="ChEBI" id="CHEBI:58228"/>
    </ligand>
</feature>
<dbReference type="FunFam" id="3.40.50.1370:FF:000016">
    <property type="entry name" value="Ornithine carbamoyltransferase"/>
    <property type="match status" value="1"/>
</dbReference>
<dbReference type="AlphaFoldDB" id="A0A3L7K276"/>
<feature type="domain" description="Aspartate/ornithine carbamoyltransferase carbamoyl-P binding" evidence="12">
    <location>
        <begin position="16"/>
        <end position="156"/>
    </location>
</feature>
<evidence type="ECO:0000256" key="5">
    <source>
        <dbReference type="ARBA" id="ARBA00013007"/>
    </source>
</evidence>
<dbReference type="InterPro" id="IPR002292">
    <property type="entry name" value="Orn/put_carbamltrans"/>
</dbReference>
<comment type="catalytic activity">
    <reaction evidence="9 10">
        <text>carbamoyl phosphate + L-ornithine = L-citrulline + phosphate + H(+)</text>
        <dbReference type="Rhea" id="RHEA:19513"/>
        <dbReference type="ChEBI" id="CHEBI:15378"/>
        <dbReference type="ChEBI" id="CHEBI:43474"/>
        <dbReference type="ChEBI" id="CHEBI:46911"/>
        <dbReference type="ChEBI" id="CHEBI:57743"/>
        <dbReference type="ChEBI" id="CHEBI:58228"/>
        <dbReference type="EC" id="2.1.3.3"/>
    </reaction>
</comment>
<dbReference type="Pfam" id="PF00185">
    <property type="entry name" value="OTCace"/>
    <property type="match status" value="1"/>
</dbReference>
<evidence type="ECO:0000313" key="14">
    <source>
        <dbReference type="Proteomes" id="UP000276770"/>
    </source>
</evidence>
<dbReference type="PANTHER" id="PTHR45753:SF3">
    <property type="entry name" value="ORNITHINE TRANSCARBAMYLASE, MITOCHONDRIAL"/>
    <property type="match status" value="1"/>
</dbReference>
<dbReference type="HAMAP" id="MF_01109">
    <property type="entry name" value="OTCase"/>
    <property type="match status" value="1"/>
</dbReference>
<dbReference type="GO" id="GO:0016597">
    <property type="term" value="F:amino acid binding"/>
    <property type="evidence" value="ECO:0007669"/>
    <property type="project" value="InterPro"/>
</dbReference>
<comment type="pathway">
    <text evidence="3">Amino-acid biosynthesis; L-arginine biosynthesis; L-arginine from L-ornithine and carbamoyl phosphate: step 1/3.</text>
</comment>
<proteinExistence type="inferred from homology"/>
<keyword evidence="14" id="KW-1185">Reference proteome</keyword>
<evidence type="ECO:0000256" key="6">
    <source>
        <dbReference type="ARBA" id="ARBA00016634"/>
    </source>
</evidence>
<evidence type="ECO:0000256" key="4">
    <source>
        <dbReference type="ARBA" id="ARBA00007805"/>
    </source>
</evidence>
<feature type="binding site" evidence="10">
    <location>
        <begin position="143"/>
        <end position="146"/>
    </location>
    <ligand>
        <name>carbamoyl phosphate</name>
        <dbReference type="ChEBI" id="CHEBI:58228"/>
    </ligand>
</feature>
<dbReference type="PANTHER" id="PTHR45753">
    <property type="entry name" value="ORNITHINE CARBAMOYLTRANSFERASE, MITOCHONDRIAL"/>
    <property type="match status" value="1"/>
</dbReference>
<comment type="similarity">
    <text evidence="4 10">Belongs to the aspartate/ornithine carbamoyltransferase superfamily. OTCase family.</text>
</comment>
<protein>
    <recommendedName>
        <fullName evidence="6 10">Ornithine carbamoyltransferase</fullName>
        <shortName evidence="10">OTCase</shortName>
        <ecNumber evidence="5 10">2.1.3.3</ecNumber>
    </recommendedName>
</protein>
<dbReference type="GO" id="GO:0019240">
    <property type="term" value="P:citrulline biosynthetic process"/>
    <property type="evidence" value="ECO:0007669"/>
    <property type="project" value="TreeGrafter"/>
</dbReference>
<accession>A0A3L7K276</accession>
<evidence type="ECO:0000259" key="11">
    <source>
        <dbReference type="Pfam" id="PF00185"/>
    </source>
</evidence>
<feature type="binding site" evidence="10">
    <location>
        <begin position="243"/>
        <end position="244"/>
    </location>
    <ligand>
        <name>L-ornithine</name>
        <dbReference type="ChEBI" id="CHEBI:46911"/>
    </ligand>
</feature>
<dbReference type="PROSITE" id="PS00097">
    <property type="entry name" value="CARBAMOYLTRANSFERASE"/>
    <property type="match status" value="1"/>
</dbReference>
<dbReference type="GO" id="GO:0004585">
    <property type="term" value="F:ornithine carbamoyltransferase activity"/>
    <property type="evidence" value="ECO:0007669"/>
    <property type="project" value="UniProtKB-UniRule"/>
</dbReference>
<sequence length="324" mass="35447">MSSIELFSNPAGLKGKDFLSLSQFNSDEITGLLESALMMKKEAKEGKFPPYLKGKTLGMIFEKSSTRTRVSFEVGMYQLGGNAIFLSSKDLQLGRGESVEDTAKVLSRYLDGIMIRTFAHKTVETFSENATIPIINGLTDLHHPTQVLADLLTILEHKGKLKGLNVCYIGDGNNNMCHSWIEGAVKMGMNLSIACPDEYAPDQTIASSAMNEARTTGFSIKITSCPKTAINGADVVITDVWTSMGQEAENEKRLHDFKDFQVSADLVEHATSDFIFLHCLPAHRGEEVTSEVIDGGHSVVLDEAENRLHAQKAILRAIMGDGMV</sequence>
<dbReference type="Proteomes" id="UP000276770">
    <property type="component" value="Unassembled WGS sequence"/>
</dbReference>
<feature type="binding site" evidence="10">
    <location>
        <position position="175"/>
    </location>
    <ligand>
        <name>L-ornithine</name>
        <dbReference type="ChEBI" id="CHEBI:46911"/>
    </ligand>
</feature>
<dbReference type="SUPFAM" id="SSF53671">
    <property type="entry name" value="Aspartate/ornithine carbamoyltransferase"/>
    <property type="match status" value="1"/>
</dbReference>
<dbReference type="NCBIfam" id="TIGR00658">
    <property type="entry name" value="orni_carb_tr"/>
    <property type="match status" value="1"/>
</dbReference>
<dbReference type="OrthoDB" id="9802587at2"/>
<dbReference type="GO" id="GO:0042450">
    <property type="term" value="P:L-arginine biosynthetic process via ornithine"/>
    <property type="evidence" value="ECO:0007669"/>
    <property type="project" value="UniProtKB-UniRule"/>
</dbReference>
<dbReference type="Pfam" id="PF02729">
    <property type="entry name" value="OTCace_N"/>
    <property type="match status" value="1"/>
</dbReference>
<reference evidence="13 14" key="1">
    <citation type="submission" date="2018-10" db="EMBL/GenBank/DDBJ databases">
        <title>Falsibacillus sp. genome draft.</title>
        <authorList>
            <person name="Shi S."/>
        </authorList>
    </citation>
    <scope>NUCLEOTIDE SEQUENCE [LARGE SCALE GENOMIC DNA]</scope>
    <source>
        <strain evidence="13 14">GY 10110</strain>
    </source>
</reference>
<evidence type="ECO:0000256" key="10">
    <source>
        <dbReference type="HAMAP-Rule" id="MF_01109"/>
    </source>
</evidence>
<keyword evidence="7 10" id="KW-0963">Cytoplasm</keyword>
<evidence type="ECO:0000313" key="13">
    <source>
        <dbReference type="EMBL" id="RLQ96081.1"/>
    </source>
</evidence>
<dbReference type="PRINTS" id="PR00100">
    <property type="entry name" value="AOTCASE"/>
</dbReference>
<dbReference type="NCBIfam" id="NF001986">
    <property type="entry name" value="PRK00779.1"/>
    <property type="match status" value="1"/>
</dbReference>
<comment type="subcellular location">
    <subcellularLocation>
        <location evidence="2 10">Cytoplasm</location>
    </subcellularLocation>
</comment>
<evidence type="ECO:0000256" key="8">
    <source>
        <dbReference type="ARBA" id="ARBA00022679"/>
    </source>
</evidence>
<gene>
    <name evidence="13" type="primary">argF</name>
    <name evidence="13" type="ORF">D9X91_07245</name>
</gene>
<dbReference type="InterPro" id="IPR006132">
    <property type="entry name" value="Asp/Orn_carbamoyltranf_P-bd"/>
</dbReference>
<dbReference type="Gene3D" id="3.40.50.1370">
    <property type="entry name" value="Aspartate/ornithine carbamoyltransferase"/>
    <property type="match status" value="2"/>
</dbReference>
<dbReference type="EC" id="2.1.3.3" evidence="5 10"/>
<name>A0A3L7K276_9BACI</name>
<dbReference type="PRINTS" id="PR00102">
    <property type="entry name" value="OTCASE"/>
</dbReference>
<comment type="function">
    <text evidence="1">Reversibly catalyzes the transfer of the carbamoyl group from carbamoyl phosphate (CP) to the N(epsilon) atom of ornithine (ORN) to produce L-citrulline.</text>
</comment>
<evidence type="ECO:0000256" key="1">
    <source>
        <dbReference type="ARBA" id="ARBA00003822"/>
    </source>
</evidence>